<keyword evidence="13 32" id="KW-0165">Cleavage on pair of basic residues</keyword>
<evidence type="ECO:0000256" key="26">
    <source>
        <dbReference type="ARBA" id="ARBA00023139"/>
    </source>
</evidence>
<comment type="PTM">
    <text evidence="32">Highly glycosylated by host. The high number of glycan on the protein is reffered to as 'glycan shield' because it contributes to hide protein sequence from adaptive immune system.</text>
</comment>
<evidence type="ECO:0000256" key="14">
    <source>
        <dbReference type="ARBA" id="ARBA00022692"/>
    </source>
</evidence>
<comment type="caution">
    <text evidence="32 33">Lacks conserved residue(s) required for the propagation of feature annotation.</text>
</comment>
<dbReference type="Gene3D" id="1.20.5.490">
    <property type="entry name" value="Single helix bin"/>
    <property type="match status" value="1"/>
</dbReference>
<feature type="domain" description="Human immunodeficiency virus 1 envelope glycoprotein Gp120" evidence="35">
    <location>
        <begin position="33"/>
        <end position="522"/>
    </location>
</feature>
<keyword evidence="29 32" id="KW-0899">Viral immunoevasion</keyword>
<protein>
    <recommendedName>
        <fullName evidence="32">Envelope glycoprotein gp160</fullName>
    </recommendedName>
    <alternativeName>
        <fullName evidence="32">Env polyprotein</fullName>
    </alternativeName>
    <component>
        <recommendedName>
            <fullName evidence="32">Surface protein gp120</fullName>
            <shortName evidence="32">SU</shortName>
        </recommendedName>
        <alternativeName>
            <fullName evidence="32">Glycoprotein 120</fullName>
            <shortName evidence="32">gp120</shortName>
        </alternativeName>
    </component>
    <component>
        <recommendedName>
            <fullName evidence="32">Transmembrane protein gp41</fullName>
            <shortName evidence="32">TM</shortName>
        </recommendedName>
        <alternativeName>
            <fullName evidence="32">Glycoprotein 41</fullName>
            <shortName evidence="32">gp41</shortName>
        </alternativeName>
    </component>
</protein>
<dbReference type="FunFam" id="2.170.40.20:FF:000003">
    <property type="entry name" value="Envelope glycoprotein gp160"/>
    <property type="match status" value="1"/>
</dbReference>
<dbReference type="EMBL" id="DQ410622">
    <property type="protein sequence ID" value="ABE03602.1"/>
    <property type="molecule type" value="Genomic_DNA"/>
</dbReference>
<comment type="subunit">
    <text evidence="32">The mature envelope protein (Env) consists of a homotrimer of non-covalently associated gp120-gp41 heterodimers. The resulting complex protrudes from the virus surface as a spike. There seems to be as few as 10 spikes on the average virion. Surface protein gp120 interacts with host CD4, CCR5 and CXCR4. Gp120 also interacts with the C-type lectins CD209/DC-SIGN and CLEC4M/DC-SIGNR (collectively referred to as DC-SIGN(R)). Gp120 and gp41 interact with GalCer. Gp120 interacts with host ITGA4/ITGB7 complex; on CD4+ T-cells, this interaction results in rapid activation of integrin ITGAL/LFA-1, which facilitates efficient cell-to-cell spreading of HIV-1. Gp120 interacts with cell-associated heparan sulfate; this interaction increases virus infectivity on permissive cells and may be involved in infection of CD4- cells.</text>
</comment>
<keyword evidence="28 32" id="KW-0325">Glycoprotein</keyword>
<evidence type="ECO:0000256" key="24">
    <source>
        <dbReference type="ARBA" id="ARBA00023054"/>
    </source>
</evidence>
<keyword evidence="10 32" id="KW-1165">Clathrin-mediated endocytosis of virus by host</keyword>
<dbReference type="InterPro" id="IPR000777">
    <property type="entry name" value="HIV1_Gp120"/>
</dbReference>
<keyword evidence="7 32" id="KW-1168">Fusion of virus membrane with host membrane</keyword>
<dbReference type="GO" id="GO:0019082">
    <property type="term" value="P:viral protein processing"/>
    <property type="evidence" value="ECO:0007669"/>
    <property type="project" value="UniProtKB-UniRule"/>
</dbReference>
<evidence type="ECO:0000256" key="4">
    <source>
        <dbReference type="ARBA" id="ARBA00004563"/>
    </source>
</evidence>
<keyword evidence="30 32" id="KW-0449">Lipoprotein</keyword>
<feature type="compositionally biased region" description="Basic and acidic residues" evidence="34">
    <location>
        <begin position="473"/>
        <end position="483"/>
    </location>
</feature>
<evidence type="ECO:0000256" key="15">
    <source>
        <dbReference type="ARBA" id="ARBA00022703"/>
    </source>
</evidence>
<dbReference type="Pfam" id="PF00516">
    <property type="entry name" value="GP120"/>
    <property type="match status" value="1"/>
</dbReference>
<evidence type="ECO:0000256" key="34">
    <source>
        <dbReference type="SAM" id="MobiDB-lite"/>
    </source>
</evidence>
<feature type="disulfide bond" evidence="32">
    <location>
        <begin position="223"/>
        <end position="252"/>
    </location>
</feature>
<keyword evidence="22 32" id="KW-1133">Transmembrane helix</keyword>
<evidence type="ECO:0000256" key="21">
    <source>
        <dbReference type="ARBA" id="ARBA00022890"/>
    </source>
</evidence>
<dbReference type="FunFam" id="2.170.40.20:FF:000004">
    <property type="entry name" value="Envelope glycoprotein gp160"/>
    <property type="match status" value="1"/>
</dbReference>
<keyword evidence="19 32" id="KW-1043">Host membrane</keyword>
<comment type="subcellular location">
    <molecule>Surface protein gp120</molecule>
    <subcellularLocation>
        <location evidence="32">Virion membrane</location>
        <topology evidence="32">Peripheral membrane protein</topology>
    </subcellularLocation>
    <subcellularLocation>
        <location evidence="32">Host cell membrane</location>
        <topology evidence="32">Peripheral membrane protein</topology>
    </subcellularLocation>
    <subcellularLocation>
        <location evidence="32">Host endosome membrane</location>
        <topology evidence="32">Single-pass type I membrane protein</topology>
    </subcellularLocation>
    <text evidence="32">The surface protein is not anchored to the viral envelope, but associates with the extravirion surface through its binding to TM. It is probably concentrated at the site of budding and incorporated into the virions possibly by contacts between the cytoplasmic tail of Env and the N-terminus of Gag.</text>
</comment>
<dbReference type="Gene3D" id="1.10.287.210">
    <property type="match status" value="1"/>
</dbReference>
<sequence>MRVMGIRRNYQHWWKWGIMLLGILMMSNATEKLWVTVYYGVPVWKEATTTLFCASDAKAYDTEVHNVWATHACVPTDPNPQEMVLTNVTENFNMWKNNMVDQMQEDISSLWDEFLKPCVKLTPLCVTLNCTNLNATKTNTNSTQSSNTTSSDELTMEEGEIKNCSFNITTNMRDKVQKKYALFYSLDVVPIDNTSFRLTSCNTSVLTQACEKVSFEPIPIHYCAPAGFAILKCKDKNFNGTGTCTNVSTVQCTHGIRPVVSTQLLFNGSLAEEDVVIKSSNFSDNAKTIIVQLNETVEINCTRPNNNTRKRITMGPGRVFYTTGEIIGDIRKAHCNLTRANWTETLKRIAIKLGEQFNKTKIVFNQSSGGDPEIAMISFNCGGEFFYCNSTQLFNSTWAKNGTRLNNNGTGLFNNTENDTIILPCRIKQIINMWQGVGKAMYAPPIRGLIRCSSNITGLLITRDGGNGSESENGTKETFRPVGGEMRDNWRSELYKYKVVKIEPLAVAPTKAKRRVVQREKRAVGLGAMFIGFLGAAGSTMGAASVTLTVQARQLLSGIVQQQNNLLRAIEAQQHLLQLTVWGIKQLQARVLAVERYLRDQQLLGIWGCSGKLICTTAVPWNTSWSNKSLNQIWDNMTWMQWEREIDNYTGLIYTLLEQSQNQQEKNEQELLELDKWASLWNWFDITNWLWYIKIFIMIVGGLVGLRIVFVVLSIVNRVRQGYSPLSFQTHLPAARGPDRPEGIEGEGGERDRDTSTPLVNGFLAIIWVDLRSLCLFSYHRLRDLLLIVARIVELLGRRGWELLKYWWNLLQYWSQELKNSAVSLFNAIAIAVAEGTDRIIEVVQGVGRAILHIPRRIRQGLERALL</sequence>
<evidence type="ECO:0000256" key="13">
    <source>
        <dbReference type="ARBA" id="ARBA00022685"/>
    </source>
</evidence>
<keyword evidence="25 32" id="KW-0472">Membrane</keyword>
<dbReference type="GO" id="GO:0055036">
    <property type="term" value="C:virion membrane"/>
    <property type="evidence" value="ECO:0007669"/>
    <property type="project" value="UniProtKB-SubCell"/>
</dbReference>
<evidence type="ECO:0000256" key="23">
    <source>
        <dbReference type="ARBA" id="ARBA00023046"/>
    </source>
</evidence>
<keyword evidence="26 32" id="KW-0564">Palmitate</keyword>
<dbReference type="HAMAP" id="MF_04083">
    <property type="entry name" value="HIV_ENV"/>
    <property type="match status" value="1"/>
</dbReference>
<keyword evidence="8 32" id="KW-1170">Fusion of virus membrane with host endosomal membrane</keyword>
<keyword evidence="16 32" id="KW-0732">Signal</keyword>
<feature type="region of interest" description="Fusion peptide" evidence="32">
    <location>
        <begin position="523"/>
        <end position="543"/>
    </location>
</feature>
<keyword evidence="21 32" id="KW-1164">Virus endocytosis by host</keyword>
<evidence type="ECO:0000256" key="28">
    <source>
        <dbReference type="ARBA" id="ARBA00023180"/>
    </source>
</evidence>
<comment type="PTM">
    <text evidence="32">Specific enzymatic cleavages in vivo yield mature proteins. Envelope glycoproteins are synthesized as a inactive precursor that is heavily N-glycosylated and processed likely by host cell furin in the Golgi to yield the mature SU and TM proteins. The cleavage site between SU and TM requires the minimal sequence [KR]-X-[KR]-R. About 2 of the 9 disulfide bonds of gp41 are reduced by P4HB/PDI, following binding to CD4 receptor.</text>
</comment>
<gene>
    <name evidence="32 37" type="primary">env</name>
</gene>
<feature type="short sequence motif" description="Di-leucine internalization motif" evidence="32">
    <location>
        <begin position="866"/>
        <end position="867"/>
    </location>
</feature>
<dbReference type="GO" id="GO:0019064">
    <property type="term" value="P:fusion of virus membrane with host plasma membrane"/>
    <property type="evidence" value="ECO:0007669"/>
    <property type="project" value="UniProtKB-UniRule"/>
</dbReference>
<evidence type="ECO:0000256" key="31">
    <source>
        <dbReference type="ARBA" id="ARBA00023296"/>
    </source>
</evidence>
<evidence type="ECO:0000256" key="32">
    <source>
        <dbReference type="HAMAP-Rule" id="MF_04083"/>
    </source>
</evidence>
<feature type="transmembrane region" description="Helical" evidence="33">
    <location>
        <begin position="523"/>
        <end position="546"/>
    </location>
</feature>
<feature type="region of interest" description="MPER; binding to GalCer" evidence="32">
    <location>
        <begin position="673"/>
        <end position="694"/>
    </location>
</feature>
<dbReference type="GO" id="GO:0019062">
    <property type="term" value="P:virion attachment to host cell"/>
    <property type="evidence" value="ECO:0007669"/>
    <property type="project" value="UniProtKB-UniRule"/>
</dbReference>
<comment type="function">
    <text evidence="32">Transmembrane protein gp41: Acts as a class I viral fusion protein. Under the current model, the protein has at least 3 conformational states: pre-fusion native state, pre-hairpin intermediate state, and post-fusion hairpin state. During fusion of viral and target intracellular membranes, the coiled coil regions (heptad repeats) assume a trimer-of-hairpins structure, positioning the fusion peptide in close proximity to the C-terminal region of the ectodomain. The formation of this structure appears to drive apposition and subsequent fusion of viral and target cell membranes. Complete fusion occurs in host cell endosomes and is dynamin-dependent, however some lipid transfer might occur at the plasma membrane. The virus undergoes clathrin-dependent internalization long before endosomal fusion, thus minimizing the surface exposure of conserved viral epitopes during fusion and reducing the efficacy of inhibitors targeting these epitopes. Membranes fusion leads to delivery of the nucleocapsid into the cytoplasm.</text>
</comment>
<comment type="function">
    <text evidence="32">Surface protein gp120: Attaches the virus to the host lymphoid cell by binding to the primary receptor CD4. This interaction induces a structural rearrangement creating a high affinity binding site for a chemokine coreceptor like CXCR4 and/or CCR5. Acts as a ligand for CD209/DC-SIGN and CLEC4M/DC-SIGNR, which are respectively found on dendritic cells (DCs), and on endothelial cells of liver sinusoids and lymph node sinuses. These interactions allow capture of viral particles at mucosal surfaces by these cells and subsequent transmission to permissive cells. HIV subverts the migration properties of dendritic cells to gain access to CD4+ T-cells in lymph nodes. Virus transmission to permissive T-cells occurs either in trans (without DCs infection, through viral capture and transmission), or in cis (following DCs productive infection, through the usual CD4-gp120 interaction), thereby inducing a robust infection. In trans infection, bound virions remain infectious over days and it is proposed that they are not degraded, but protected in non-lysosomal acidic organelles within the DCs close to the cell membrane thus contributing to the viral infectious potential during DCs' migration from the periphery to the lymphoid tissues. On arrival at lymphoid tissues, intact virions recycle back to DCs' cell surface allowing virus transmission to CD4+ T-cells.</text>
</comment>
<evidence type="ECO:0000259" key="36">
    <source>
        <dbReference type="Pfam" id="PF00517"/>
    </source>
</evidence>
<comment type="miscellaneous">
    <text evidence="32">HIV-1 lineages are divided in three main groups, M (for Major), O (for Outlier), and N (for New, or Non-M, Non-O). The vast majority of strains found worldwide belong to the group M. Group O seems to be endemic to and largely confined to Cameroon and neighboring countries in West Central Africa, where these viruses represent a small minority of HIV-1 strains. The group N is represented by a limited number of isolates from Cameroonian persons. The group M is further subdivided in 9 clades or subtypes (A to D, F to H, J and K).</text>
</comment>
<evidence type="ECO:0000256" key="30">
    <source>
        <dbReference type="ARBA" id="ARBA00023288"/>
    </source>
</evidence>
<feature type="topological domain" description="Cytoplasmic" evidence="32">
    <location>
        <begin position="717"/>
        <end position="867"/>
    </location>
</feature>
<evidence type="ECO:0000256" key="16">
    <source>
        <dbReference type="ARBA" id="ARBA00022729"/>
    </source>
</evidence>
<dbReference type="GO" id="GO:1903911">
    <property type="term" value="P:positive regulation of receptor clustering"/>
    <property type="evidence" value="ECO:0007669"/>
    <property type="project" value="UniProtKB-UniRule"/>
</dbReference>
<evidence type="ECO:0000256" key="27">
    <source>
        <dbReference type="ARBA" id="ARBA00023157"/>
    </source>
</evidence>
<evidence type="ECO:0000256" key="25">
    <source>
        <dbReference type="ARBA" id="ARBA00023136"/>
    </source>
</evidence>
<evidence type="ECO:0000256" key="22">
    <source>
        <dbReference type="ARBA" id="ARBA00022989"/>
    </source>
</evidence>
<comment type="domain">
    <text evidence="32">The membrane proximal external region (MPER) present in gp41 is a tryptophan-rich region recognized by the antibodies 2F5, Z13, and 4E10. MPER seems to play a role in fusion.</text>
</comment>
<proteinExistence type="inferred from homology"/>
<evidence type="ECO:0000256" key="2">
    <source>
        <dbReference type="ARBA" id="ARBA00004433"/>
    </source>
</evidence>
<evidence type="ECO:0000256" key="20">
    <source>
        <dbReference type="ARBA" id="ARBA00022879"/>
    </source>
</evidence>
<comment type="miscellaneous">
    <text evidence="32">Inhibitors targeting HIV-1 viral envelope proteins are used as antiretroviral drugs. Attachment of virions to the cell surface via non-specific interactions and CD4 binding can be blocked by inhibitors that include cyanovirin-N, cyclotriazadisulfonamide analogs, PRO 2000, TNX 355 and PRO 542. In addition, BMS 806 can block CD4-induced conformational changes. Env interactions with the coreceptor molecules can be targeted by CCR5 antagonists including SCH-D, maraviroc (UK 427857) and aplaviroc (GW 873140), and the CXCR4 antagonist AMD 070. Fusion of viral and cellular membranes can be inhibited by peptides such as enfuvirtide and tifuvirtide (T 1249). Resistance to inhibitors associated with mutations in Env are observed. Most of the time, single mutations confer only a modest reduction in drug susceptibility. Combination of several mutations is usually required to develop a high-level drug resistance.</text>
</comment>
<feature type="disulfide bond" evidence="32">
    <location>
        <begin position="609"/>
        <end position="615"/>
    </location>
</feature>
<keyword evidence="23 32" id="KW-1039">Host endosome</keyword>
<keyword evidence="24 32" id="KW-0175">Coiled coil</keyword>
<dbReference type="Gene3D" id="2.170.40.20">
    <property type="entry name" value="Human immunodeficiency virus 1, Gp160, envelope glycoprotein"/>
    <property type="match status" value="2"/>
</dbReference>
<dbReference type="GO" id="GO:0039654">
    <property type="term" value="P:fusion of virus membrane with host endosome membrane"/>
    <property type="evidence" value="ECO:0007669"/>
    <property type="project" value="UniProtKB-UniRule"/>
</dbReference>
<evidence type="ECO:0000256" key="6">
    <source>
        <dbReference type="ARBA" id="ARBA00004650"/>
    </source>
</evidence>
<dbReference type="InterPro" id="IPR000328">
    <property type="entry name" value="GP41-like"/>
</dbReference>
<feature type="domain" description="Retroviral envelope protein GP41-like" evidence="36">
    <location>
        <begin position="541"/>
        <end position="730"/>
    </location>
</feature>
<dbReference type="GO" id="GO:0020002">
    <property type="term" value="C:host cell plasma membrane"/>
    <property type="evidence" value="ECO:0007669"/>
    <property type="project" value="UniProtKB-SubCell"/>
</dbReference>
<feature type="short sequence motif" description="YXXL motif; contains endocytosis signal" evidence="32">
    <location>
        <begin position="723"/>
        <end position="726"/>
    </location>
</feature>
<evidence type="ECO:0000256" key="12">
    <source>
        <dbReference type="ARBA" id="ARBA00022595"/>
    </source>
</evidence>
<comment type="similarity">
    <text evidence="32">Belongs to the HIV-1 env protein family.</text>
</comment>
<feature type="region of interest" description="CD4-binding loop" evidence="32">
    <location>
        <begin position="367"/>
        <end position="377"/>
    </location>
</feature>
<keyword evidence="31 32" id="KW-1160">Virus entry into host cell</keyword>
<feature type="chain" id="PRO_5023393243" description="Transmembrane protein gp41" evidence="32">
    <location>
        <begin position="523"/>
        <end position="867"/>
    </location>
</feature>
<keyword evidence="18 32" id="KW-0946">Virion</keyword>
<dbReference type="GO" id="GO:0044175">
    <property type="term" value="C:host cell endosome membrane"/>
    <property type="evidence" value="ECO:0007669"/>
    <property type="project" value="UniProtKB-SubCell"/>
</dbReference>
<dbReference type="SUPFAM" id="SSF56502">
    <property type="entry name" value="gp120 core"/>
    <property type="match status" value="2"/>
</dbReference>
<evidence type="ECO:0000256" key="9">
    <source>
        <dbReference type="ARBA" id="ARBA00022511"/>
    </source>
</evidence>
<keyword evidence="27 32" id="KW-1015">Disulfide bond</keyword>
<accession>Q1HS64</accession>
<feature type="disulfide bond" evidence="32">
    <location>
        <begin position="233"/>
        <end position="244"/>
    </location>
</feature>
<evidence type="ECO:0000313" key="37">
    <source>
        <dbReference type="EMBL" id="ABE03602.1"/>
    </source>
</evidence>
<dbReference type="SUPFAM" id="SSF58069">
    <property type="entry name" value="Virus ectodomain"/>
    <property type="match status" value="1"/>
</dbReference>
<feature type="coiled-coil region" evidence="32">
    <location>
        <begin position="644"/>
        <end position="678"/>
    </location>
</feature>
<keyword evidence="20 32" id="KW-0261">Viral envelope protein</keyword>
<keyword evidence="15 32" id="KW-0053">Apoptosis</keyword>
<dbReference type="Pfam" id="PF00517">
    <property type="entry name" value="GP41"/>
    <property type="match status" value="1"/>
</dbReference>
<evidence type="ECO:0000256" key="33">
    <source>
        <dbReference type="RuleBase" id="RU363095"/>
    </source>
</evidence>
<evidence type="ECO:0000256" key="19">
    <source>
        <dbReference type="ARBA" id="ARBA00022870"/>
    </source>
</evidence>
<evidence type="ECO:0000256" key="11">
    <source>
        <dbReference type="ARBA" id="ARBA00022581"/>
    </source>
</evidence>
<comment type="PTM">
    <text evidence="32">Palmitoylation of the transmembrane protein and of Env polyprotein (prior to its proteolytic cleavage) is essential for their association with host cell membrane lipid rafts. Palmitoylation is therefore required for envelope trafficking to classical lipid rafts, but not for viral replication.</text>
</comment>
<evidence type="ECO:0000256" key="5">
    <source>
        <dbReference type="ARBA" id="ARBA00004578"/>
    </source>
</evidence>
<keyword evidence="9 32" id="KW-1032">Host cell membrane</keyword>
<feature type="region of interest" description="Disordered" evidence="34">
    <location>
        <begin position="463"/>
        <end position="483"/>
    </location>
</feature>
<comment type="domain">
    <text evidence="32">The CD4-binding region is targeted by the antibody b12.</text>
</comment>
<comment type="subcellular location">
    <molecule>Transmembrane protein gp41</molecule>
    <subcellularLocation>
        <location evidence="32">Virion membrane</location>
        <topology evidence="32">Single-pass type I membrane protein</topology>
    </subcellularLocation>
    <subcellularLocation>
        <location evidence="32">Host cell membrane</location>
        <topology evidence="32">Single-pass type I membrane protein</topology>
    </subcellularLocation>
    <subcellularLocation>
        <location evidence="32">Host endosome membrane</location>
        <topology evidence="32">Single-pass type I membrane protein</topology>
    </subcellularLocation>
    <text evidence="32">It is probably concentrated at the site of budding and incorporated into the virions possibly by contacts between the cytoplasmic tail of Env and the N-terminus of Gag.</text>
</comment>
<comment type="subcellular location">
    <subcellularLocation>
        <location evidence="3">Host cell membrane</location>
        <topology evidence="3">Peripheral membrane protein</topology>
    </subcellularLocation>
    <subcellularLocation>
        <location evidence="1">Host cell membrane</location>
        <topology evidence="1">Single-pass type I membrane protein</topology>
    </subcellularLocation>
    <subcellularLocation>
        <location evidence="2">Host endosome membrane</location>
        <topology evidence="2">Peripheral membrane protein</topology>
    </subcellularLocation>
    <subcellularLocation>
        <location evidence="5">Host endosome membrane</location>
        <topology evidence="5">Single-pass type I membrane protein</topology>
    </subcellularLocation>
    <subcellularLocation>
        <location evidence="6">Virion membrane</location>
        <topology evidence="6">Peripheral membrane protein</topology>
    </subcellularLocation>
    <subcellularLocation>
        <location evidence="4">Virion membrane</location>
        <topology evidence="4">Single-pass type I membrane protein</topology>
    </subcellularLocation>
</comment>
<dbReference type="CDD" id="cd09909">
    <property type="entry name" value="HIV-1-like_HR1-HR2"/>
    <property type="match status" value="1"/>
</dbReference>
<evidence type="ECO:0000256" key="7">
    <source>
        <dbReference type="ARBA" id="ARBA00022506"/>
    </source>
</evidence>
<feature type="disulfide bond" evidence="32">
    <location>
        <begin position="53"/>
        <end position="73"/>
    </location>
</feature>
<comment type="domain">
    <text evidence="32">The YXXL motif is involved in determining the exact site of viral release at the surface of infected mononuclear cells and promotes endocytosis. YXXL and di-leucine endocytosis motifs interact directly or indirectly with the clathrin adapter complexes, opperate independently, and their activities are not additive.</text>
</comment>
<feature type="transmembrane region" description="Helical" evidence="33">
    <location>
        <begin position="689"/>
        <end position="716"/>
    </location>
</feature>
<dbReference type="GO" id="GO:0016020">
    <property type="term" value="C:membrane"/>
    <property type="evidence" value="ECO:0007669"/>
    <property type="project" value="UniProtKB-UniRule"/>
</dbReference>
<dbReference type="GO" id="GO:0052031">
    <property type="term" value="P:symbiont-mediated perturbation of host defense response"/>
    <property type="evidence" value="ECO:0007669"/>
    <property type="project" value="UniProtKB-UniRule"/>
</dbReference>
<comment type="function">
    <text evidence="32">Envelope glycoprotein gp160: Oligomerizes in the host endoplasmic reticulum into predominantly trimers. In a second time, gp160 transits in the host Golgi, where glycosylation is completed. The precursor is then proteolytically cleaved in the trans-Golgi and thereby activated by cellular furin or furin-like proteases to produce gp120 and gp41.</text>
</comment>
<organismHost>
    <name type="scientific">Homo sapiens</name>
    <name type="common">Human</name>
    <dbReference type="NCBI Taxonomy" id="9606"/>
</organismHost>
<keyword evidence="14 32" id="KW-0812">Transmembrane</keyword>
<feature type="chain" id="PRO_5023393242" description="Envelope glycoprotein gp160" evidence="32">
    <location>
        <begin position="32"/>
        <end position="867"/>
    </location>
</feature>
<evidence type="ECO:0000256" key="1">
    <source>
        <dbReference type="ARBA" id="ARBA00004402"/>
    </source>
</evidence>
<dbReference type="FunFam" id="1.10.287.210:FF:000001">
    <property type="entry name" value="Envelope glycoprotein gp160"/>
    <property type="match status" value="1"/>
</dbReference>
<feature type="region of interest" description="Disordered" evidence="34">
    <location>
        <begin position="730"/>
        <end position="755"/>
    </location>
</feature>
<keyword evidence="17 32" id="KW-1161">Viral attachment to host cell</keyword>
<feature type="region of interest" description="Immunosuppression" evidence="32">
    <location>
        <begin position="585"/>
        <end position="603"/>
    </location>
</feature>
<keyword evidence="12 32" id="KW-1162">Viral penetration into host cytoplasm</keyword>
<dbReference type="GO" id="GO:1903908">
    <property type="term" value="P:positive regulation of plasma membrane raft polarization"/>
    <property type="evidence" value="ECO:0007669"/>
    <property type="project" value="UniProtKB-UniRule"/>
</dbReference>
<dbReference type="InterPro" id="IPR036377">
    <property type="entry name" value="Gp120_core_sf"/>
</dbReference>
<dbReference type="GO" id="GO:0075512">
    <property type="term" value="P:clathrin-dependent endocytosis of virus by host cell"/>
    <property type="evidence" value="ECO:0007669"/>
    <property type="project" value="UniProtKB-UniRule"/>
</dbReference>
<evidence type="ECO:0000259" key="35">
    <source>
        <dbReference type="Pfam" id="PF00516"/>
    </source>
</evidence>
<organism evidence="37">
    <name type="scientific">Human immunodeficiency virus type 1</name>
    <name type="common">HIV-1</name>
    <dbReference type="NCBI Taxonomy" id="11676"/>
    <lineage>
        <taxon>Viruses</taxon>
        <taxon>Riboviria</taxon>
        <taxon>Pararnavirae</taxon>
        <taxon>Artverviricota</taxon>
        <taxon>Revtraviricetes</taxon>
        <taxon>Ortervirales</taxon>
        <taxon>Retroviridae</taxon>
        <taxon>Orthoretrovirinae</taxon>
        <taxon>Lentivirus</taxon>
        <taxon>Lentivirus humimdef1</taxon>
    </lineage>
</organism>
<dbReference type="InterPro" id="IPR037527">
    <property type="entry name" value="Gp160"/>
</dbReference>
<keyword evidence="11 32" id="KW-0945">Host-virus interaction</keyword>
<evidence type="ECO:0000256" key="18">
    <source>
        <dbReference type="ARBA" id="ARBA00022844"/>
    </source>
</evidence>
<name>Q1HS64_HV1</name>
<dbReference type="FunFam" id="1.20.5.490:FF:000001">
    <property type="entry name" value="Envelope glycoprotein gp160"/>
    <property type="match status" value="1"/>
</dbReference>
<comment type="domain">
    <text evidence="32 33">The 17 amino acids long immunosuppressive region is present in many retroviral envelope proteins. Synthetic peptides derived from this relatively conserved sequence inhibit immune function in vitro and in vivo.</text>
</comment>
<evidence type="ECO:0000256" key="17">
    <source>
        <dbReference type="ARBA" id="ARBA00022804"/>
    </source>
</evidence>
<evidence type="ECO:0000256" key="8">
    <source>
        <dbReference type="ARBA" id="ARBA00022510"/>
    </source>
</evidence>
<dbReference type="GO" id="GO:0019031">
    <property type="term" value="C:viral envelope"/>
    <property type="evidence" value="ECO:0007669"/>
    <property type="project" value="UniProtKB-KW"/>
</dbReference>
<comment type="domain">
    <text evidence="32">Some of the most genetically diverse regions of the viral genome are present in Env. They are called variable regions 1 through 5 (V1 through V5). Coreceptor usage of gp120 is determined mainly by the primary structure of the third variable region (V3) in the outer domain of gp120. The sequence of V3 determines which coreceptor, CCR5 and/or CXCR4 (corresponding to R5/macrophage, X4/T cell and R5X4/T cell and macrophage tropism), is used to trigger the fusion potential of the Env complex, and hence which cells the virus can infect. Binding to CCR5 involves a region adjacent in addition to V3.</text>
</comment>
<evidence type="ECO:0000256" key="10">
    <source>
        <dbReference type="ARBA" id="ARBA00022570"/>
    </source>
</evidence>
<dbReference type="GO" id="GO:0005198">
    <property type="term" value="F:structural molecule activity"/>
    <property type="evidence" value="ECO:0007669"/>
    <property type="project" value="UniProtKB-UniRule"/>
</dbReference>
<feature type="lipid moiety-binding region" description="S-palmitoyl cysteine; by host" evidence="32">
    <location>
        <position position="775"/>
    </location>
</feature>
<evidence type="ECO:0000256" key="29">
    <source>
        <dbReference type="ARBA" id="ARBA00023280"/>
    </source>
</evidence>
<feature type="compositionally biased region" description="Basic and acidic residues" evidence="34">
    <location>
        <begin position="737"/>
        <end position="755"/>
    </location>
</feature>
<reference evidence="37" key="1">
    <citation type="journal article" date="2006" name="J. Virol.">
        <title>Neutralizing antibodies do not mediate suppression of human immunodeficiency virus type 1 in elite suppressors or selection of plasma virus variants in patients on highly active antiretroviral therapy.</title>
        <authorList>
            <person name="Bailey J.R."/>
            <person name="Lassen K.G."/>
            <person name="Yang H.C."/>
            <person name="Quinn T.C."/>
            <person name="Ray S.C."/>
            <person name="Blankson J.N."/>
            <person name="Siliciano R.F."/>
        </authorList>
    </citation>
    <scope>NUCLEOTIDE SEQUENCE</scope>
    <source>
        <strain evidence="37">154v38Renv_re5</strain>
    </source>
</reference>
<feature type="site" description="Cleavage; by host furin" evidence="32">
    <location>
        <begin position="522"/>
        <end position="523"/>
    </location>
</feature>
<evidence type="ECO:0000256" key="3">
    <source>
        <dbReference type="ARBA" id="ARBA00004505"/>
    </source>
</evidence>